<dbReference type="EMBL" id="JAAMOX010000001">
    <property type="protein sequence ID" value="NIH53210.1"/>
    <property type="molecule type" value="Genomic_DNA"/>
</dbReference>
<keyword evidence="2" id="KW-1185">Reference proteome</keyword>
<organism evidence="1 2">
    <name type="scientific">Lysinibacter cavernae</name>
    <dbReference type="NCBI Taxonomy" id="1640652"/>
    <lineage>
        <taxon>Bacteria</taxon>
        <taxon>Bacillati</taxon>
        <taxon>Actinomycetota</taxon>
        <taxon>Actinomycetes</taxon>
        <taxon>Micrococcales</taxon>
        <taxon>Microbacteriaceae</taxon>
        <taxon>Lysinibacter</taxon>
    </lineage>
</organism>
<name>A0A7X5R0K3_9MICO</name>
<dbReference type="AlphaFoldDB" id="A0A7X5R0K3"/>
<dbReference type="Proteomes" id="UP000541033">
    <property type="component" value="Unassembled WGS sequence"/>
</dbReference>
<protein>
    <submittedName>
        <fullName evidence="1">Uncharacterized protein</fullName>
    </submittedName>
</protein>
<proteinExistence type="predicted"/>
<comment type="caution">
    <text evidence="1">The sequence shown here is derived from an EMBL/GenBank/DDBJ whole genome shotgun (WGS) entry which is preliminary data.</text>
</comment>
<accession>A0A7X5R0K3</accession>
<gene>
    <name evidence="1" type="ORF">FHX76_001078</name>
</gene>
<sequence length="132" mass="14189">MTHPRRVLLIGAAGAAAAIVATVVALNLGSGHKSYSEAEVEQLTNAYLDDQWTTYGTGGERPYYDIVRRIAQDEWAAIHGQCLIDLGQGVTIDGDSLSFSSALGADETSRNLAFYECAAKYPLEPQHIATDD</sequence>
<evidence type="ECO:0000313" key="1">
    <source>
        <dbReference type="EMBL" id="NIH53210.1"/>
    </source>
</evidence>
<reference evidence="1 2" key="1">
    <citation type="submission" date="2020-02" db="EMBL/GenBank/DDBJ databases">
        <title>Sequencing the genomes of 1000 actinobacteria strains.</title>
        <authorList>
            <person name="Klenk H.-P."/>
        </authorList>
    </citation>
    <scope>NUCLEOTIDE SEQUENCE [LARGE SCALE GENOMIC DNA]</scope>
    <source>
        <strain evidence="1 2">DSM 27960</strain>
    </source>
</reference>
<dbReference type="RefSeq" id="WP_167148636.1">
    <property type="nucleotide sequence ID" value="NZ_JAAMOX010000001.1"/>
</dbReference>
<evidence type="ECO:0000313" key="2">
    <source>
        <dbReference type="Proteomes" id="UP000541033"/>
    </source>
</evidence>